<evidence type="ECO:0000313" key="11">
    <source>
        <dbReference type="Proteomes" id="UP001264980"/>
    </source>
</evidence>
<comment type="subcellular location">
    <subcellularLocation>
        <location evidence="1">Cell membrane</location>
        <topology evidence="1">Multi-pass membrane protein</topology>
    </subcellularLocation>
</comment>
<evidence type="ECO:0000256" key="5">
    <source>
        <dbReference type="ARBA" id="ARBA00022692"/>
    </source>
</evidence>
<feature type="transmembrane region" description="Helical" evidence="8">
    <location>
        <begin position="73"/>
        <end position="91"/>
    </location>
</feature>
<reference evidence="10 11" key="1">
    <citation type="submission" date="2023-07" db="EMBL/GenBank/DDBJ databases">
        <title>Sorghum-associated microbial communities from plants grown in Nebraska, USA.</title>
        <authorList>
            <person name="Schachtman D."/>
        </authorList>
    </citation>
    <scope>NUCLEOTIDE SEQUENCE [LARGE SCALE GENOMIC DNA]</scope>
    <source>
        <strain evidence="10 11">BE57</strain>
    </source>
</reference>
<feature type="transmembrane region" description="Helical" evidence="8">
    <location>
        <begin position="282"/>
        <end position="301"/>
    </location>
</feature>
<keyword evidence="6 8" id="KW-1133">Transmembrane helix</keyword>
<evidence type="ECO:0000259" key="9">
    <source>
        <dbReference type="Pfam" id="PF13231"/>
    </source>
</evidence>
<evidence type="ECO:0000256" key="8">
    <source>
        <dbReference type="SAM" id="Phobius"/>
    </source>
</evidence>
<feature type="transmembrane region" description="Helical" evidence="8">
    <location>
        <begin position="156"/>
        <end position="185"/>
    </location>
</feature>
<sequence>MAIEYVQKHPLTALVIVFTIIRLLIANLINLGNDEVYYFTYAVLPDWNHFDHPPLVGVFIRIFTVNLHCNQEVFVRMPGIVAAAVNTWLIARCGMLIKNRNTGLIAAVLYNTSVYTNILSGIFILPDSVQLPFWLAALYVMLRCLKATNPADIRRYLLLTGLWIGLATMSKVHGVFLWFGLLGFIVFDRRGLLKSPYLYVSMAITALLVSPVLFWNISNDFITWRFHSERVVIGNGGIDIKSFFRTAIGQVLYANPFQVAIFLFTGRMVARGLSVAGAASVALLYWCSLPIIACTTLVSLFRDTLPHWSGPGFVGLMLIGAAWADHFISQGINTLPKKLLHGSVGLILFVFTIGPILIRSYPGAMSPKPFPHTGAGDATLDITGWEQLLPAFEKLRADDIASGQMQPDAPMVVHKWFPGAHIYYHVAYPLGMRTVGVGRLEDLHQFAWLNQLYGHVAPGADAWYITPSNNFSDPAEQFAGQFERFEKAGTITQRRNGQVARYWFVYRLRNAMRGLGAAADDGASRPDHRHRPWTIDHRPWIAARRQ</sequence>
<keyword evidence="11" id="KW-1185">Reference proteome</keyword>
<keyword evidence="2" id="KW-1003">Cell membrane</keyword>
<keyword evidence="3" id="KW-0328">Glycosyltransferase</keyword>
<dbReference type="EMBL" id="JAVDTI010000002">
    <property type="protein sequence ID" value="MDR6805459.1"/>
    <property type="molecule type" value="Genomic_DNA"/>
</dbReference>
<evidence type="ECO:0000256" key="3">
    <source>
        <dbReference type="ARBA" id="ARBA00022676"/>
    </source>
</evidence>
<evidence type="ECO:0000256" key="6">
    <source>
        <dbReference type="ARBA" id="ARBA00022989"/>
    </source>
</evidence>
<dbReference type="InterPro" id="IPR050297">
    <property type="entry name" value="LipidA_mod_glycosyltrf_83"/>
</dbReference>
<dbReference type="Proteomes" id="UP001264980">
    <property type="component" value="Unassembled WGS sequence"/>
</dbReference>
<feature type="transmembrane region" description="Helical" evidence="8">
    <location>
        <begin position="339"/>
        <end position="358"/>
    </location>
</feature>
<gene>
    <name evidence="10" type="ORF">J2W84_002505</name>
</gene>
<feature type="transmembrane region" description="Helical" evidence="8">
    <location>
        <begin position="12"/>
        <end position="29"/>
    </location>
</feature>
<feature type="transmembrane region" description="Helical" evidence="8">
    <location>
        <begin position="313"/>
        <end position="333"/>
    </location>
</feature>
<protein>
    <recommendedName>
        <fullName evidence="9">Glycosyltransferase RgtA/B/C/D-like domain-containing protein</fullName>
    </recommendedName>
</protein>
<comment type="caution">
    <text evidence="10">The sequence shown here is derived from an EMBL/GenBank/DDBJ whole genome shotgun (WGS) entry which is preliminary data.</text>
</comment>
<feature type="transmembrane region" description="Helical" evidence="8">
    <location>
        <begin position="197"/>
        <end position="217"/>
    </location>
</feature>
<organism evidence="10 11">
    <name type="scientific">Dyadobacter fermentans</name>
    <dbReference type="NCBI Taxonomy" id="94254"/>
    <lineage>
        <taxon>Bacteria</taxon>
        <taxon>Pseudomonadati</taxon>
        <taxon>Bacteroidota</taxon>
        <taxon>Cytophagia</taxon>
        <taxon>Cytophagales</taxon>
        <taxon>Spirosomataceae</taxon>
        <taxon>Dyadobacter</taxon>
    </lineage>
</organism>
<feature type="transmembrane region" description="Helical" evidence="8">
    <location>
        <begin position="251"/>
        <end position="270"/>
    </location>
</feature>
<keyword evidence="7 8" id="KW-0472">Membrane</keyword>
<accession>A0ABU1QWC4</accession>
<dbReference type="InterPro" id="IPR038731">
    <property type="entry name" value="RgtA/B/C-like"/>
</dbReference>
<feature type="transmembrane region" description="Helical" evidence="8">
    <location>
        <begin position="103"/>
        <end position="125"/>
    </location>
</feature>
<keyword evidence="4" id="KW-0808">Transferase</keyword>
<keyword evidence="5 8" id="KW-0812">Transmembrane</keyword>
<proteinExistence type="predicted"/>
<dbReference type="Pfam" id="PF13231">
    <property type="entry name" value="PMT_2"/>
    <property type="match status" value="1"/>
</dbReference>
<feature type="domain" description="Glycosyltransferase RgtA/B/C/D-like" evidence="9">
    <location>
        <begin position="51"/>
        <end position="215"/>
    </location>
</feature>
<dbReference type="PANTHER" id="PTHR33908">
    <property type="entry name" value="MANNOSYLTRANSFERASE YKCB-RELATED"/>
    <property type="match status" value="1"/>
</dbReference>
<evidence type="ECO:0000313" key="10">
    <source>
        <dbReference type="EMBL" id="MDR6805459.1"/>
    </source>
</evidence>
<name>A0ABU1QWC4_9BACT</name>
<dbReference type="PANTHER" id="PTHR33908:SF11">
    <property type="entry name" value="MEMBRANE PROTEIN"/>
    <property type="match status" value="1"/>
</dbReference>
<dbReference type="RefSeq" id="WP_309983303.1">
    <property type="nucleotide sequence ID" value="NZ_JAVDTI010000002.1"/>
</dbReference>
<evidence type="ECO:0000256" key="1">
    <source>
        <dbReference type="ARBA" id="ARBA00004651"/>
    </source>
</evidence>
<evidence type="ECO:0000256" key="2">
    <source>
        <dbReference type="ARBA" id="ARBA00022475"/>
    </source>
</evidence>
<evidence type="ECO:0000256" key="7">
    <source>
        <dbReference type="ARBA" id="ARBA00023136"/>
    </source>
</evidence>
<evidence type="ECO:0000256" key="4">
    <source>
        <dbReference type="ARBA" id="ARBA00022679"/>
    </source>
</evidence>